<name>A0A8I6RMI4_CIMLE</name>
<dbReference type="PANTHER" id="PTHR33562:SF20">
    <property type="entry name" value="PROTEIN QUIVER"/>
    <property type="match status" value="1"/>
</dbReference>
<comment type="subcellular location">
    <subcellularLocation>
        <location evidence="1">Membrane</location>
        <topology evidence="1">Lipid-anchor</topology>
        <topology evidence="1">GPI-anchor</topology>
    </subcellularLocation>
</comment>
<keyword evidence="4 10" id="KW-0732">Signal</keyword>
<evidence type="ECO:0000256" key="4">
    <source>
        <dbReference type="ARBA" id="ARBA00022729"/>
    </source>
</evidence>
<dbReference type="GO" id="GO:0030431">
    <property type="term" value="P:sleep"/>
    <property type="evidence" value="ECO:0007669"/>
    <property type="project" value="InterPro"/>
</dbReference>
<evidence type="ECO:0000256" key="1">
    <source>
        <dbReference type="ARBA" id="ARBA00004589"/>
    </source>
</evidence>
<keyword evidence="7" id="KW-0325">Glycoprotein</keyword>
<evidence type="ECO:0000256" key="10">
    <source>
        <dbReference type="SAM" id="SignalP"/>
    </source>
</evidence>
<dbReference type="PANTHER" id="PTHR33562">
    <property type="entry name" value="ATILLA, ISOFORM B-RELATED-RELATED"/>
    <property type="match status" value="1"/>
</dbReference>
<organism evidence="11 12">
    <name type="scientific">Cimex lectularius</name>
    <name type="common">Bed bug</name>
    <name type="synonym">Acanthia lectularia</name>
    <dbReference type="NCBI Taxonomy" id="79782"/>
    <lineage>
        <taxon>Eukaryota</taxon>
        <taxon>Metazoa</taxon>
        <taxon>Ecdysozoa</taxon>
        <taxon>Arthropoda</taxon>
        <taxon>Hexapoda</taxon>
        <taxon>Insecta</taxon>
        <taxon>Pterygota</taxon>
        <taxon>Neoptera</taxon>
        <taxon>Paraneoptera</taxon>
        <taxon>Hemiptera</taxon>
        <taxon>Heteroptera</taxon>
        <taxon>Panheteroptera</taxon>
        <taxon>Cimicomorpha</taxon>
        <taxon>Cimicidae</taxon>
        <taxon>Cimex</taxon>
    </lineage>
</organism>
<keyword evidence="3 9" id="KW-0812">Transmembrane</keyword>
<dbReference type="InterPro" id="IPR031424">
    <property type="entry name" value="QVR-like"/>
</dbReference>
<evidence type="ECO:0000256" key="7">
    <source>
        <dbReference type="ARBA" id="ARBA00023180"/>
    </source>
</evidence>
<keyword evidence="2" id="KW-0336">GPI-anchor</keyword>
<keyword evidence="5 9" id="KW-1133">Transmembrane helix</keyword>
<keyword evidence="12" id="KW-1185">Reference proteome</keyword>
<dbReference type="KEGG" id="clec:106665006"/>
<feature type="chain" id="PRO_5035292283" description="Protein sleepless" evidence="10">
    <location>
        <begin position="20"/>
        <end position="148"/>
    </location>
</feature>
<reference evidence="11" key="1">
    <citation type="submission" date="2022-01" db="UniProtKB">
        <authorList>
            <consortium name="EnsemblMetazoa"/>
        </authorList>
    </citation>
    <scope>IDENTIFICATION</scope>
</reference>
<dbReference type="EnsemblMetazoa" id="XM_014391124.2">
    <property type="protein sequence ID" value="XP_014246610.1"/>
    <property type="gene ID" value="LOC106665006"/>
</dbReference>
<evidence type="ECO:0000313" key="12">
    <source>
        <dbReference type="Proteomes" id="UP000494040"/>
    </source>
</evidence>
<dbReference type="RefSeq" id="XP_014246610.1">
    <property type="nucleotide sequence ID" value="XM_014391124.2"/>
</dbReference>
<dbReference type="GeneID" id="106665006"/>
<dbReference type="GO" id="GO:0098552">
    <property type="term" value="C:side of membrane"/>
    <property type="evidence" value="ECO:0007669"/>
    <property type="project" value="UniProtKB-KW"/>
</dbReference>
<sequence>MRSLIRFSTFVAVLTTCLALNCYQCNDDNNCGDSMSPNVKVRECPTSLSEYSATRFLGEPVKAKDGKDEIFCFKLTASVNNVPSNITVRDCFPNINCSTIFSNLQKNYKGYSATCRTCNYNLCNGSSSILATSFSIFSTFLISSYYFS</sequence>
<accession>A0A8I6RMI4</accession>
<dbReference type="InterPro" id="IPR050975">
    <property type="entry name" value="Sleep_regulator"/>
</dbReference>
<evidence type="ECO:0000256" key="8">
    <source>
        <dbReference type="ARBA" id="ARBA00023288"/>
    </source>
</evidence>
<dbReference type="Proteomes" id="UP000494040">
    <property type="component" value="Unassembled WGS sequence"/>
</dbReference>
<evidence type="ECO:0000256" key="9">
    <source>
        <dbReference type="SAM" id="Phobius"/>
    </source>
</evidence>
<keyword evidence="6 9" id="KW-0472">Membrane</keyword>
<evidence type="ECO:0008006" key="13">
    <source>
        <dbReference type="Google" id="ProtNLM"/>
    </source>
</evidence>
<keyword evidence="8" id="KW-0449">Lipoprotein</keyword>
<evidence type="ECO:0000256" key="3">
    <source>
        <dbReference type="ARBA" id="ARBA00022692"/>
    </source>
</evidence>
<dbReference type="Pfam" id="PF17064">
    <property type="entry name" value="QVR"/>
    <property type="match status" value="1"/>
</dbReference>
<feature type="transmembrane region" description="Helical" evidence="9">
    <location>
        <begin position="128"/>
        <end position="147"/>
    </location>
</feature>
<feature type="signal peptide" evidence="10">
    <location>
        <begin position="1"/>
        <end position="19"/>
    </location>
</feature>
<dbReference type="GO" id="GO:0032222">
    <property type="term" value="P:regulation of synaptic transmission, cholinergic"/>
    <property type="evidence" value="ECO:0007669"/>
    <property type="project" value="InterPro"/>
</dbReference>
<evidence type="ECO:0000313" key="11">
    <source>
        <dbReference type="EnsemblMetazoa" id="XP_014246610.1"/>
    </source>
</evidence>
<evidence type="ECO:0000256" key="2">
    <source>
        <dbReference type="ARBA" id="ARBA00022622"/>
    </source>
</evidence>
<evidence type="ECO:0000256" key="6">
    <source>
        <dbReference type="ARBA" id="ARBA00023136"/>
    </source>
</evidence>
<evidence type="ECO:0000256" key="5">
    <source>
        <dbReference type="ARBA" id="ARBA00022989"/>
    </source>
</evidence>
<proteinExistence type="predicted"/>
<dbReference type="AlphaFoldDB" id="A0A8I6RMI4"/>
<protein>
    <recommendedName>
        <fullName evidence="13">Protein sleepless</fullName>
    </recommendedName>
</protein>